<proteinExistence type="predicted"/>
<organism evidence="1 2">
    <name type="scientific">Clathrospora elynae</name>
    <dbReference type="NCBI Taxonomy" id="706981"/>
    <lineage>
        <taxon>Eukaryota</taxon>
        <taxon>Fungi</taxon>
        <taxon>Dikarya</taxon>
        <taxon>Ascomycota</taxon>
        <taxon>Pezizomycotina</taxon>
        <taxon>Dothideomycetes</taxon>
        <taxon>Pleosporomycetidae</taxon>
        <taxon>Pleosporales</taxon>
        <taxon>Diademaceae</taxon>
        <taxon>Clathrospora</taxon>
    </lineage>
</organism>
<protein>
    <submittedName>
        <fullName evidence="1">Uncharacterized protein</fullName>
    </submittedName>
</protein>
<reference evidence="1" key="1">
    <citation type="journal article" date="2020" name="Stud. Mycol.">
        <title>101 Dothideomycetes genomes: a test case for predicting lifestyles and emergence of pathogens.</title>
        <authorList>
            <person name="Haridas S."/>
            <person name="Albert R."/>
            <person name="Binder M."/>
            <person name="Bloem J."/>
            <person name="Labutti K."/>
            <person name="Salamov A."/>
            <person name="Andreopoulos B."/>
            <person name="Baker S."/>
            <person name="Barry K."/>
            <person name="Bills G."/>
            <person name="Bluhm B."/>
            <person name="Cannon C."/>
            <person name="Castanera R."/>
            <person name="Culley D."/>
            <person name="Daum C."/>
            <person name="Ezra D."/>
            <person name="Gonzalez J."/>
            <person name="Henrissat B."/>
            <person name="Kuo A."/>
            <person name="Liang C."/>
            <person name="Lipzen A."/>
            <person name="Lutzoni F."/>
            <person name="Magnuson J."/>
            <person name="Mondo S."/>
            <person name="Nolan M."/>
            <person name="Ohm R."/>
            <person name="Pangilinan J."/>
            <person name="Park H.-J."/>
            <person name="Ramirez L."/>
            <person name="Alfaro M."/>
            <person name="Sun H."/>
            <person name="Tritt A."/>
            <person name="Yoshinaga Y."/>
            <person name="Zwiers L.-H."/>
            <person name="Turgeon B."/>
            <person name="Goodwin S."/>
            <person name="Spatafora J."/>
            <person name="Crous P."/>
            <person name="Grigoriev I."/>
        </authorList>
    </citation>
    <scope>NUCLEOTIDE SEQUENCE</scope>
    <source>
        <strain evidence="1">CBS 161.51</strain>
    </source>
</reference>
<dbReference type="AlphaFoldDB" id="A0A6A5SZW5"/>
<gene>
    <name evidence="1" type="ORF">EJ02DRAFT_73229</name>
</gene>
<name>A0A6A5SZW5_9PLEO</name>
<dbReference type="EMBL" id="ML976013">
    <property type="protein sequence ID" value="KAF1944959.1"/>
    <property type="molecule type" value="Genomic_DNA"/>
</dbReference>
<dbReference type="Proteomes" id="UP000800038">
    <property type="component" value="Unassembled WGS sequence"/>
</dbReference>
<keyword evidence="2" id="KW-1185">Reference proteome</keyword>
<sequence>MHRRRHRPYLMPIVPIKHENNNFLTSSAISRAIFSPPQSRSNRLNMAYSPSRAEPLPSRADVKSSGCIMSISFASHCPKLEGSSSAVGCAARNSDRIRSVSAVRAHAMKPLRCFLERLPRGLRSGELQSCFVRLPRRRFSVLEELRTSSPPPPLRRRPWDDYEWWEAFGRSIMLLLNAGALVDFAMQDFRLENR</sequence>
<evidence type="ECO:0000313" key="1">
    <source>
        <dbReference type="EMBL" id="KAF1944959.1"/>
    </source>
</evidence>
<accession>A0A6A5SZW5</accession>
<evidence type="ECO:0000313" key="2">
    <source>
        <dbReference type="Proteomes" id="UP000800038"/>
    </source>
</evidence>